<evidence type="ECO:0000256" key="1">
    <source>
        <dbReference type="SAM" id="Phobius"/>
    </source>
</evidence>
<keyword evidence="4" id="KW-1185">Reference proteome</keyword>
<feature type="transmembrane region" description="Helical" evidence="1">
    <location>
        <begin position="12"/>
        <end position="31"/>
    </location>
</feature>
<keyword evidence="1" id="KW-1133">Transmembrane helix</keyword>
<gene>
    <name evidence="3" type="ORF">SAMN04487974_11025</name>
</gene>
<evidence type="ECO:0000259" key="2">
    <source>
        <dbReference type="Pfam" id="PF05232"/>
    </source>
</evidence>
<dbReference type="EMBL" id="FNCS01000010">
    <property type="protein sequence ID" value="SDG85691.1"/>
    <property type="molecule type" value="Genomic_DNA"/>
</dbReference>
<protein>
    <submittedName>
        <fullName evidence="3">Uncharacterized membrane protein</fullName>
    </submittedName>
</protein>
<name>A0A1G7XNK5_9HYPH</name>
<dbReference type="Proteomes" id="UP000199495">
    <property type="component" value="Unassembled WGS sequence"/>
</dbReference>
<keyword evidence="1" id="KW-0472">Membrane</keyword>
<dbReference type="AlphaFoldDB" id="A0A1G7XNK5"/>
<dbReference type="InterPro" id="IPR007896">
    <property type="entry name" value="BTP_bacteria"/>
</dbReference>
<evidence type="ECO:0000313" key="3">
    <source>
        <dbReference type="EMBL" id="SDG85691.1"/>
    </source>
</evidence>
<dbReference type="Pfam" id="PF05232">
    <property type="entry name" value="BTP"/>
    <property type="match status" value="2"/>
</dbReference>
<feature type="domain" description="Chlorhexidine efflux transporter" evidence="2">
    <location>
        <begin position="2"/>
        <end position="65"/>
    </location>
</feature>
<feature type="transmembrane region" description="Helical" evidence="1">
    <location>
        <begin position="78"/>
        <end position="101"/>
    </location>
</feature>
<dbReference type="RefSeq" id="WP_090597460.1">
    <property type="nucleotide sequence ID" value="NZ_FNCS01000010.1"/>
</dbReference>
<dbReference type="InterPro" id="IPR058208">
    <property type="entry name" value="PACE"/>
</dbReference>
<accession>A0A1G7XNK5</accession>
<dbReference type="OrthoDB" id="1631120at2"/>
<organism evidence="3 4">
    <name type="scientific">Pelagibacterium luteolum</name>
    <dbReference type="NCBI Taxonomy" id="440168"/>
    <lineage>
        <taxon>Bacteria</taxon>
        <taxon>Pseudomonadati</taxon>
        <taxon>Pseudomonadota</taxon>
        <taxon>Alphaproteobacteria</taxon>
        <taxon>Hyphomicrobiales</taxon>
        <taxon>Devosiaceae</taxon>
        <taxon>Pelagibacterium</taxon>
    </lineage>
</organism>
<feature type="transmembrane region" description="Helical" evidence="1">
    <location>
        <begin position="107"/>
        <end position="129"/>
    </location>
</feature>
<proteinExistence type="predicted"/>
<feature type="domain" description="Chlorhexidine efflux transporter" evidence="2">
    <location>
        <begin position="72"/>
        <end position="134"/>
    </location>
</feature>
<sequence>MRTAWDRVRHALFFEIFGLILVVPLGAVVFAMPLHDIGVVGVVSATIAMAWNYVYNLMFDTVLKRTTGTTLKSLRLRVLHAVLFELGLLIVLMPFIAWYLGITLLHALIMDIAFALFYMGYAFVFNLAYDKVFPLKEWEQQTATP</sequence>
<feature type="transmembrane region" description="Helical" evidence="1">
    <location>
        <begin position="37"/>
        <end position="57"/>
    </location>
</feature>
<reference evidence="3 4" key="1">
    <citation type="submission" date="2016-10" db="EMBL/GenBank/DDBJ databases">
        <authorList>
            <person name="de Groot N.N."/>
        </authorList>
    </citation>
    <scope>NUCLEOTIDE SEQUENCE [LARGE SCALE GENOMIC DNA]</scope>
    <source>
        <strain evidence="3 4">CGMCC 1.10267</strain>
    </source>
</reference>
<keyword evidence="1" id="KW-0812">Transmembrane</keyword>
<dbReference type="NCBIfam" id="NF033664">
    <property type="entry name" value="PACE_transport"/>
    <property type="match status" value="1"/>
</dbReference>
<evidence type="ECO:0000313" key="4">
    <source>
        <dbReference type="Proteomes" id="UP000199495"/>
    </source>
</evidence>